<proteinExistence type="predicted"/>
<dbReference type="EMBL" id="JBBMFT010000001">
    <property type="protein sequence ID" value="MEQ2455209.1"/>
    <property type="molecule type" value="Genomic_DNA"/>
</dbReference>
<dbReference type="PANTHER" id="PTHR21666">
    <property type="entry name" value="PEPTIDASE-RELATED"/>
    <property type="match status" value="1"/>
</dbReference>
<dbReference type="CDD" id="cd12797">
    <property type="entry name" value="M23_peptidase"/>
    <property type="match status" value="1"/>
</dbReference>
<sequence length="335" mass="37018">MEMSSRTWESRHGNRDRSKRRHAKKTSFGVRERRRLMQLLTCLVLFFIVFLGKGIFPKNIVQIRDTCLAMIQEDTDFEAVFSELGRSVTTGEPVTDTLEGLWVEVFGGGTLESSKSHKAVQTATFQTQATFLSGYPEQVTLTEHWIETFGIVPETTSEAQETQVAEPVQTPQATPQPTVEHVVYDGPTLPENTSMDKYILETFGVSNTVTPALGWVSSPFGWREHPVDGGEKFHNGVDLAVNNGTDVLAFADGTIDYIGDSPVYGLYLQINHAGGLQTFYAHCSELLVQQGQSVKAGQVVALSGDTGNATGPHLHFEMKLNGIRINPLYYIETEA</sequence>
<dbReference type="InterPro" id="IPR011055">
    <property type="entry name" value="Dup_hybrid_motif"/>
</dbReference>
<dbReference type="Proteomes" id="UP001440599">
    <property type="component" value="Unassembled WGS sequence"/>
</dbReference>
<comment type="caution">
    <text evidence="3">The sequence shown here is derived from an EMBL/GenBank/DDBJ whole genome shotgun (WGS) entry which is preliminary data.</text>
</comment>
<keyword evidence="4" id="KW-1185">Reference proteome</keyword>
<accession>A0ABV1EKU1</accession>
<keyword evidence="3" id="KW-0378">Hydrolase</keyword>
<dbReference type="SUPFAM" id="SSF51261">
    <property type="entry name" value="Duplicated hybrid motif"/>
    <property type="match status" value="1"/>
</dbReference>
<dbReference type="Gene3D" id="2.70.70.10">
    <property type="entry name" value="Glucose Permease (Domain IIA)"/>
    <property type="match status" value="1"/>
</dbReference>
<dbReference type="PANTHER" id="PTHR21666:SF270">
    <property type="entry name" value="MUREIN HYDROLASE ACTIVATOR ENVC"/>
    <property type="match status" value="1"/>
</dbReference>
<dbReference type="RefSeq" id="WP_349138905.1">
    <property type="nucleotide sequence ID" value="NZ_JBBMFT010000001.1"/>
</dbReference>
<dbReference type="InterPro" id="IPR016047">
    <property type="entry name" value="M23ase_b-sheet_dom"/>
</dbReference>
<dbReference type="Pfam" id="PF01551">
    <property type="entry name" value="Peptidase_M23"/>
    <property type="match status" value="1"/>
</dbReference>
<dbReference type="EC" id="3.4.24.-" evidence="3"/>
<organism evidence="3 4">
    <name type="scientific">Flavonifractor hominis</name>
    <dbReference type="NCBI Taxonomy" id="3133178"/>
    <lineage>
        <taxon>Bacteria</taxon>
        <taxon>Bacillati</taxon>
        <taxon>Bacillota</taxon>
        <taxon>Clostridia</taxon>
        <taxon>Eubacteriales</taxon>
        <taxon>Oscillospiraceae</taxon>
        <taxon>Flavonifractor</taxon>
    </lineage>
</organism>
<feature type="region of interest" description="Disordered" evidence="1">
    <location>
        <begin position="1"/>
        <end position="26"/>
    </location>
</feature>
<name>A0ABV1EKU1_9FIRM</name>
<dbReference type="InterPro" id="IPR050570">
    <property type="entry name" value="Cell_wall_metabolism_enzyme"/>
</dbReference>
<dbReference type="GO" id="GO:0016787">
    <property type="term" value="F:hydrolase activity"/>
    <property type="evidence" value="ECO:0007669"/>
    <property type="project" value="UniProtKB-KW"/>
</dbReference>
<evidence type="ECO:0000259" key="2">
    <source>
        <dbReference type="Pfam" id="PF01551"/>
    </source>
</evidence>
<gene>
    <name evidence="3" type="ORF">WMO45_01635</name>
</gene>
<feature type="domain" description="M23ase beta-sheet core" evidence="2">
    <location>
        <begin position="232"/>
        <end position="327"/>
    </location>
</feature>
<protein>
    <submittedName>
        <fullName evidence="3">M23 family metallopeptidase</fullName>
        <ecNumber evidence="3">3.4.24.-</ecNumber>
    </submittedName>
</protein>
<evidence type="ECO:0000313" key="3">
    <source>
        <dbReference type="EMBL" id="MEQ2455209.1"/>
    </source>
</evidence>
<evidence type="ECO:0000256" key="1">
    <source>
        <dbReference type="SAM" id="MobiDB-lite"/>
    </source>
</evidence>
<evidence type="ECO:0000313" key="4">
    <source>
        <dbReference type="Proteomes" id="UP001440599"/>
    </source>
</evidence>
<reference evidence="3 4" key="1">
    <citation type="submission" date="2024-03" db="EMBL/GenBank/DDBJ databases">
        <title>Human intestinal bacterial collection.</title>
        <authorList>
            <person name="Pauvert C."/>
            <person name="Hitch T.C.A."/>
            <person name="Clavel T."/>
        </authorList>
    </citation>
    <scope>NUCLEOTIDE SEQUENCE [LARGE SCALE GENOMIC DNA]</scope>
    <source>
        <strain evidence="3 4">CLA-AP-H34</strain>
    </source>
</reference>